<protein>
    <submittedName>
        <fullName evidence="1">Uncharacterized protein</fullName>
    </submittedName>
</protein>
<proteinExistence type="predicted"/>
<name>A0A7J6H6V6_CANSA</name>
<dbReference type="OrthoDB" id="1295445at2759"/>
<evidence type="ECO:0000313" key="1">
    <source>
        <dbReference type="EMBL" id="KAF4390310.1"/>
    </source>
</evidence>
<accession>A0A803QWP1</accession>
<dbReference type="AlphaFoldDB" id="A0A7J6H6V6"/>
<dbReference type="PANTHER" id="PTHR34807:SF6">
    <property type="entry name" value="MYB-CC TYPE TRANSCRIPTION FACTOR LHEQLE-CONTAINING DOMAIN-CONTAINING PROTEIN"/>
    <property type="match status" value="1"/>
</dbReference>
<evidence type="ECO:0000313" key="2">
    <source>
        <dbReference type="Proteomes" id="UP000583929"/>
    </source>
</evidence>
<dbReference type="EMBL" id="JAATIQ010000063">
    <property type="protein sequence ID" value="KAF4390310.1"/>
    <property type="molecule type" value="Genomic_DNA"/>
</dbReference>
<reference evidence="1 2" key="1">
    <citation type="journal article" date="2020" name="bioRxiv">
        <title>Sequence and annotation of 42 cannabis genomes reveals extensive copy number variation in cannabinoid synthesis and pathogen resistance genes.</title>
        <authorList>
            <person name="Mckernan K.J."/>
            <person name="Helbert Y."/>
            <person name="Kane L.T."/>
            <person name="Ebling H."/>
            <person name="Zhang L."/>
            <person name="Liu B."/>
            <person name="Eaton Z."/>
            <person name="Mclaughlin S."/>
            <person name="Kingan S."/>
            <person name="Baybayan P."/>
            <person name="Concepcion G."/>
            <person name="Jordan M."/>
            <person name="Riva A."/>
            <person name="Barbazuk W."/>
            <person name="Harkins T."/>
        </authorList>
    </citation>
    <scope>NUCLEOTIDE SEQUENCE [LARGE SCALE GENOMIC DNA]</scope>
    <source>
        <strain evidence="2">cv. Jamaican Lion 4</strain>
        <tissue evidence="1">Leaf</tissue>
    </source>
</reference>
<sequence length="155" mass="18079">MMKRVSVNSRQSQLQKDEAVINLRHQCLLQDYLELQKEFVSKKKKLKVVIQTRDTLLAEVRFLRQRLTYLQNVQSPKITQTVENQNSHKLSAKKLKYNVNEAVQQHSHTSILDSNPISGLVENIVGGMEKETNFQDLKLKLLKKPKDWLINSQRV</sequence>
<gene>
    <name evidence="1" type="ORF">G4B88_024316</name>
</gene>
<comment type="caution">
    <text evidence="1">The sequence shown here is derived from an EMBL/GenBank/DDBJ whole genome shotgun (WGS) entry which is preliminary data.</text>
</comment>
<accession>A0A7J6H6V6</accession>
<dbReference type="Proteomes" id="UP000583929">
    <property type="component" value="Unassembled WGS sequence"/>
</dbReference>
<keyword evidence="2" id="KW-1185">Reference proteome</keyword>
<organism evidence="1 2">
    <name type="scientific">Cannabis sativa</name>
    <name type="common">Hemp</name>
    <name type="synonym">Marijuana</name>
    <dbReference type="NCBI Taxonomy" id="3483"/>
    <lineage>
        <taxon>Eukaryota</taxon>
        <taxon>Viridiplantae</taxon>
        <taxon>Streptophyta</taxon>
        <taxon>Embryophyta</taxon>
        <taxon>Tracheophyta</taxon>
        <taxon>Spermatophyta</taxon>
        <taxon>Magnoliopsida</taxon>
        <taxon>eudicotyledons</taxon>
        <taxon>Gunneridae</taxon>
        <taxon>Pentapetalae</taxon>
        <taxon>rosids</taxon>
        <taxon>fabids</taxon>
        <taxon>Rosales</taxon>
        <taxon>Cannabaceae</taxon>
        <taxon>Cannabis</taxon>
    </lineage>
</organism>
<dbReference type="PANTHER" id="PTHR34807">
    <property type="entry name" value="OS08G0270800 PROTEIN"/>
    <property type="match status" value="1"/>
</dbReference>